<keyword evidence="2" id="KW-1185">Reference proteome</keyword>
<evidence type="ECO:0000313" key="2">
    <source>
        <dbReference type="Proteomes" id="UP001596380"/>
    </source>
</evidence>
<dbReference type="Proteomes" id="UP001596380">
    <property type="component" value="Unassembled WGS sequence"/>
</dbReference>
<gene>
    <name evidence="1" type="ORF">ACFQKB_38675</name>
</gene>
<dbReference type="RefSeq" id="WP_160825442.1">
    <property type="nucleotide sequence ID" value="NZ_JBHSXE010000001.1"/>
</dbReference>
<dbReference type="Pfam" id="PF20062">
    <property type="entry name" value="DUF6461"/>
    <property type="match status" value="2"/>
</dbReference>
<dbReference type="InterPro" id="IPR045592">
    <property type="entry name" value="DUF6461"/>
</dbReference>
<dbReference type="EMBL" id="JBHSXS010000042">
    <property type="protein sequence ID" value="MFC6885738.1"/>
    <property type="molecule type" value="Genomic_DNA"/>
</dbReference>
<evidence type="ECO:0000313" key="1">
    <source>
        <dbReference type="EMBL" id="MFC6885738.1"/>
    </source>
</evidence>
<proteinExistence type="predicted"/>
<name>A0ABW2CVB1_9ACTN</name>
<reference evidence="2" key="1">
    <citation type="journal article" date="2019" name="Int. J. Syst. Evol. Microbiol.">
        <title>The Global Catalogue of Microorganisms (GCM) 10K type strain sequencing project: providing services to taxonomists for standard genome sequencing and annotation.</title>
        <authorList>
            <consortium name="The Broad Institute Genomics Platform"/>
            <consortium name="The Broad Institute Genome Sequencing Center for Infectious Disease"/>
            <person name="Wu L."/>
            <person name="Ma J."/>
        </authorList>
    </citation>
    <scope>NUCLEOTIDE SEQUENCE [LARGE SCALE GENOMIC DNA]</scope>
    <source>
        <strain evidence="2">JCM 3369</strain>
    </source>
</reference>
<sequence length="528" mass="55689">MRDDGEAEVERFGWVHDAIGDAACVTMVESDDPGAVARAFGGVLDQAWDGSLGELHDDGGVTRQVAVRRVGDGDGGLVIGIEINGYQGSLPEVVRRVAEHGRAVSAFWNIDRNTSFCHGADGRLLTTFDVMAPDGRHGDAPDCLEGLRAGLPWDDGDWIQLMFALSARVLGRPFERAWLDEDFTIVPILTWPDDVRDEIQPEYDSLTYDEPTMAYALRTSGAAALRRAARAAASYAAGVAGLADDPMVLNGLNGRGAGDLLALERSLSGQDEEARPRAVRAVRALAASDPLAAAHQAIDSARSTVRAERGDLPPLRGAVLSALGDPAPPAGSRGLAAGDGAPLERYGWLARHWLAPSGRVTYIRTSDLAAVARACGVDARRAPTGPAALSDAPAAAIRQEGDWTIVVESHPSSVITPEARRRLSESTMVVHADWCARSMPIFYYLVGGTPLTVLRPPGVDDASGEAPRALRQEISDVGGAPEGRNGTYQGMWMLALAERITGVPLTPGSLDLPHLLTVTPGDGGGSAG</sequence>
<protein>
    <submittedName>
        <fullName evidence="1">DUF6461 domain-containing protein</fullName>
    </submittedName>
</protein>
<comment type="caution">
    <text evidence="1">The sequence shown here is derived from an EMBL/GenBank/DDBJ whole genome shotgun (WGS) entry which is preliminary data.</text>
</comment>
<organism evidence="1 2">
    <name type="scientific">Actinomadura yumaensis</name>
    <dbReference type="NCBI Taxonomy" id="111807"/>
    <lineage>
        <taxon>Bacteria</taxon>
        <taxon>Bacillati</taxon>
        <taxon>Actinomycetota</taxon>
        <taxon>Actinomycetes</taxon>
        <taxon>Streptosporangiales</taxon>
        <taxon>Thermomonosporaceae</taxon>
        <taxon>Actinomadura</taxon>
    </lineage>
</organism>
<accession>A0ABW2CVB1</accession>